<proteinExistence type="inferred from homology"/>
<dbReference type="PROSITE" id="PS51144">
    <property type="entry name" value="ALPHA_CA_2"/>
    <property type="match status" value="1"/>
</dbReference>
<gene>
    <name evidence="10" type="ORF">HK105_206250</name>
</gene>
<feature type="region of interest" description="Disordered" evidence="7">
    <location>
        <begin position="269"/>
        <end position="319"/>
    </location>
</feature>
<feature type="compositionally biased region" description="Basic and acidic residues" evidence="7">
    <location>
        <begin position="283"/>
        <end position="294"/>
    </location>
</feature>
<name>A0ABR4N438_9FUNG</name>
<dbReference type="SUPFAM" id="SSF51069">
    <property type="entry name" value="Carbonic anhydrase"/>
    <property type="match status" value="1"/>
</dbReference>
<keyword evidence="4" id="KW-0862">Zinc</keyword>
<protein>
    <recommendedName>
        <fullName evidence="2">carbonic anhydrase</fullName>
        <ecNumber evidence="2">4.2.1.1</ecNumber>
    </recommendedName>
</protein>
<keyword evidence="3" id="KW-0479">Metal-binding</keyword>
<evidence type="ECO:0000256" key="6">
    <source>
        <dbReference type="ARBA" id="ARBA00048348"/>
    </source>
</evidence>
<feature type="signal peptide" evidence="8">
    <location>
        <begin position="1"/>
        <end position="20"/>
    </location>
</feature>
<dbReference type="Pfam" id="PF00194">
    <property type="entry name" value="Carb_anhydrase"/>
    <property type="match status" value="1"/>
</dbReference>
<comment type="catalytic activity">
    <reaction evidence="6">
        <text>hydrogencarbonate + H(+) = CO2 + H2O</text>
        <dbReference type="Rhea" id="RHEA:10748"/>
        <dbReference type="ChEBI" id="CHEBI:15377"/>
        <dbReference type="ChEBI" id="CHEBI:15378"/>
        <dbReference type="ChEBI" id="CHEBI:16526"/>
        <dbReference type="ChEBI" id="CHEBI:17544"/>
        <dbReference type="EC" id="4.2.1.1"/>
    </reaction>
</comment>
<dbReference type="CDD" id="cd03124">
    <property type="entry name" value="alpha_CA_prokaryotic_like"/>
    <property type="match status" value="1"/>
</dbReference>
<keyword evidence="5" id="KW-0456">Lyase</keyword>
<dbReference type="InterPro" id="IPR023561">
    <property type="entry name" value="Carbonic_anhydrase_a-class"/>
</dbReference>
<keyword evidence="11" id="KW-1185">Reference proteome</keyword>
<dbReference type="InterPro" id="IPR041891">
    <property type="entry name" value="Alpha_CA_prokaryot-like"/>
</dbReference>
<evidence type="ECO:0000256" key="3">
    <source>
        <dbReference type="ARBA" id="ARBA00022723"/>
    </source>
</evidence>
<dbReference type="SMART" id="SM01057">
    <property type="entry name" value="Carb_anhydrase"/>
    <property type="match status" value="1"/>
</dbReference>
<evidence type="ECO:0000256" key="5">
    <source>
        <dbReference type="ARBA" id="ARBA00023239"/>
    </source>
</evidence>
<evidence type="ECO:0000259" key="9">
    <source>
        <dbReference type="PROSITE" id="PS51144"/>
    </source>
</evidence>
<accession>A0ABR4N438</accession>
<dbReference type="Gene3D" id="3.10.200.10">
    <property type="entry name" value="Alpha carbonic anhydrase"/>
    <property type="match status" value="1"/>
</dbReference>
<dbReference type="PANTHER" id="PTHR18952:SF265">
    <property type="entry name" value="CARBONIC ANHYDRASE"/>
    <property type="match status" value="1"/>
</dbReference>
<dbReference type="EMBL" id="JADGIZ020000035">
    <property type="protein sequence ID" value="KAL2914301.1"/>
    <property type="molecule type" value="Genomic_DNA"/>
</dbReference>
<dbReference type="InterPro" id="IPR036398">
    <property type="entry name" value="CA_dom_sf"/>
</dbReference>
<feature type="chain" id="PRO_5046191058" description="carbonic anhydrase" evidence="8">
    <location>
        <begin position="21"/>
        <end position="348"/>
    </location>
</feature>
<comment type="caution">
    <text evidence="10">The sequence shown here is derived from an EMBL/GenBank/DDBJ whole genome shotgun (WGS) entry which is preliminary data.</text>
</comment>
<sequence length="348" mass="37062">MPSLAKALVAGAAMLPLVFAYGNCLADVIVADGHRSHLYAREGAGAQDWGYEAEVGSAFWAALDPAYVMCARGKHQSPINFHDVAMLNAQPLQFDWETWAENVSFVNNGHTIQANIPADAGFSLSPPDASGSGAKYTLAQFHLHSPSEHHHEERAFALEAHFVHTTPDKKIAVLGVWFELCETGSSMLDSLLAHGAPKGKGTSKSLSSLDLSEVHSAITAHGAKFWSYAGSLTTPPCSESVKWSVLAKPLPISISQLREIHEAMPFNARMTAPQGSVNSPTLVEDKGSESESHGHAASVERSADSVGVKPNTDASHEKNPSILTSTCIAMEPNAALAIVLSAIVLFFM</sequence>
<reference evidence="10 11" key="1">
    <citation type="submission" date="2023-09" db="EMBL/GenBank/DDBJ databases">
        <title>Pangenome analysis of Batrachochytrium dendrobatidis and related Chytrids.</title>
        <authorList>
            <person name="Yacoub M.N."/>
            <person name="Stajich J.E."/>
            <person name="James T.Y."/>
        </authorList>
    </citation>
    <scope>NUCLEOTIDE SEQUENCE [LARGE SCALE GENOMIC DNA]</scope>
    <source>
        <strain evidence="10 11">JEL0888</strain>
    </source>
</reference>
<evidence type="ECO:0000313" key="10">
    <source>
        <dbReference type="EMBL" id="KAL2914301.1"/>
    </source>
</evidence>
<dbReference type="EC" id="4.2.1.1" evidence="2"/>
<organism evidence="10 11">
    <name type="scientific">Polyrhizophydium stewartii</name>
    <dbReference type="NCBI Taxonomy" id="2732419"/>
    <lineage>
        <taxon>Eukaryota</taxon>
        <taxon>Fungi</taxon>
        <taxon>Fungi incertae sedis</taxon>
        <taxon>Chytridiomycota</taxon>
        <taxon>Chytridiomycota incertae sedis</taxon>
        <taxon>Chytridiomycetes</taxon>
        <taxon>Rhizophydiales</taxon>
        <taxon>Rhizophydiales incertae sedis</taxon>
        <taxon>Polyrhizophydium</taxon>
    </lineage>
</organism>
<evidence type="ECO:0000256" key="2">
    <source>
        <dbReference type="ARBA" id="ARBA00012925"/>
    </source>
</evidence>
<evidence type="ECO:0000256" key="7">
    <source>
        <dbReference type="SAM" id="MobiDB-lite"/>
    </source>
</evidence>
<comment type="similarity">
    <text evidence="1">Belongs to the alpha-carbonic anhydrase family.</text>
</comment>
<evidence type="ECO:0000256" key="1">
    <source>
        <dbReference type="ARBA" id="ARBA00010718"/>
    </source>
</evidence>
<evidence type="ECO:0000256" key="8">
    <source>
        <dbReference type="SAM" id="SignalP"/>
    </source>
</evidence>
<feature type="domain" description="Alpha-carbonic anhydrase" evidence="9">
    <location>
        <begin position="47"/>
        <end position="292"/>
    </location>
</feature>
<dbReference type="InterPro" id="IPR001148">
    <property type="entry name" value="CA_dom"/>
</dbReference>
<dbReference type="PANTHER" id="PTHR18952">
    <property type="entry name" value="CARBONIC ANHYDRASE"/>
    <property type="match status" value="1"/>
</dbReference>
<evidence type="ECO:0000313" key="11">
    <source>
        <dbReference type="Proteomes" id="UP001527925"/>
    </source>
</evidence>
<dbReference type="Proteomes" id="UP001527925">
    <property type="component" value="Unassembled WGS sequence"/>
</dbReference>
<keyword evidence="8" id="KW-0732">Signal</keyword>
<evidence type="ECO:0000256" key="4">
    <source>
        <dbReference type="ARBA" id="ARBA00022833"/>
    </source>
</evidence>